<evidence type="ECO:0000313" key="2">
    <source>
        <dbReference type="EMBL" id="RAT34733.1"/>
    </source>
</evidence>
<comment type="caution">
    <text evidence="2">The sequence shown here is derived from an EMBL/GenBank/DDBJ whole genome shotgun (WGS) entry which is preliminary data.</text>
</comment>
<dbReference type="InterPro" id="IPR006522">
    <property type="entry name" value="Phage_virion_morphogenesis"/>
</dbReference>
<dbReference type="Proteomes" id="UP000250186">
    <property type="component" value="Unassembled WGS sequence"/>
</dbReference>
<accession>A0ABX9ERR5</accession>
<dbReference type="RefSeq" id="WP_112092822.1">
    <property type="nucleotide sequence ID" value="NZ_LUSR01000027.1"/>
</dbReference>
<keyword evidence="3" id="KW-1185">Reference proteome</keyword>
<name>A0ABX9ERR5_9GAMM</name>
<dbReference type="NCBIfam" id="TIGR01635">
    <property type="entry name" value="tail_comp_S"/>
    <property type="match status" value="1"/>
</dbReference>
<proteinExistence type="predicted"/>
<protein>
    <submittedName>
        <fullName evidence="2">Virion morphogenesis protein</fullName>
    </submittedName>
</protein>
<organism evidence="2 3">
    <name type="scientific">Lonsdalea populi</name>
    <dbReference type="NCBI Taxonomy" id="1172565"/>
    <lineage>
        <taxon>Bacteria</taxon>
        <taxon>Pseudomonadati</taxon>
        <taxon>Pseudomonadota</taxon>
        <taxon>Gammaproteobacteria</taxon>
        <taxon>Enterobacterales</taxon>
        <taxon>Pectobacteriaceae</taxon>
        <taxon>Lonsdalea</taxon>
    </lineage>
</organism>
<sequence length="148" mass="16788">MADTQRLDEWLTALLTRLSAGERKTLMREVARTLRQQQQARIRLQKNPDGTAYAPRRATSRNKAGRIRRQMFSKLRTAKYLKATASSNVAGVEFAGAVQRIARVHHYGLRDRVRPGGAVVQYAQRQLLGLDEQQTRLIADKIVAHLGR</sequence>
<feature type="region of interest" description="Disordered" evidence="1">
    <location>
        <begin position="42"/>
        <end position="63"/>
    </location>
</feature>
<reference evidence="2 3" key="1">
    <citation type="submission" date="2016-02" db="EMBL/GenBank/DDBJ databases">
        <title>Species-wide whole genome sequencing reveals diversity, host range in Lonsdalea quercina.</title>
        <authorList>
            <person name="Li Y."/>
        </authorList>
    </citation>
    <scope>NUCLEOTIDE SEQUENCE [LARGE SCALE GENOMIC DNA]</scope>
    <source>
        <strain evidence="2 3">CFCC 12721</strain>
    </source>
</reference>
<gene>
    <name evidence="2" type="ORF">AU492_07895</name>
</gene>
<evidence type="ECO:0000313" key="3">
    <source>
        <dbReference type="Proteomes" id="UP000250186"/>
    </source>
</evidence>
<dbReference type="EMBL" id="LUSW01000014">
    <property type="protein sequence ID" value="RAT34733.1"/>
    <property type="molecule type" value="Genomic_DNA"/>
</dbReference>
<evidence type="ECO:0000256" key="1">
    <source>
        <dbReference type="SAM" id="MobiDB-lite"/>
    </source>
</evidence>
<dbReference type="Pfam" id="PF05069">
    <property type="entry name" value="Phage_tail_S"/>
    <property type="match status" value="1"/>
</dbReference>